<feature type="compositionally biased region" description="Polar residues" evidence="2">
    <location>
        <begin position="707"/>
        <end position="719"/>
    </location>
</feature>
<gene>
    <name evidence="4" type="ORF">Tci_023926</name>
</gene>
<feature type="compositionally biased region" description="Polar residues" evidence="2">
    <location>
        <begin position="681"/>
        <end position="692"/>
    </location>
</feature>
<dbReference type="EMBL" id="BKCJ010002944">
    <property type="protein sequence ID" value="GEU51948.1"/>
    <property type="molecule type" value="Genomic_DNA"/>
</dbReference>
<comment type="caution">
    <text evidence="4">The sequence shown here is derived from an EMBL/GenBank/DDBJ whole genome shotgun (WGS) entry which is preliminary data.</text>
</comment>
<dbReference type="InterPro" id="IPR057670">
    <property type="entry name" value="SH3_retrovirus"/>
</dbReference>
<feature type="domain" description="Retroviral polymerase SH3-like" evidence="3">
    <location>
        <begin position="312"/>
        <end position="358"/>
    </location>
</feature>
<evidence type="ECO:0000259" key="3">
    <source>
        <dbReference type="Pfam" id="PF25597"/>
    </source>
</evidence>
<accession>A0A6L2KR52</accession>
<dbReference type="Pfam" id="PF25597">
    <property type="entry name" value="SH3_retrovirus"/>
    <property type="match status" value="1"/>
</dbReference>
<feature type="compositionally biased region" description="Basic residues" evidence="2">
    <location>
        <begin position="668"/>
        <end position="679"/>
    </location>
</feature>
<evidence type="ECO:0000256" key="2">
    <source>
        <dbReference type="SAM" id="MobiDB-lite"/>
    </source>
</evidence>
<proteinExistence type="predicted"/>
<feature type="coiled-coil region" evidence="1">
    <location>
        <begin position="760"/>
        <end position="787"/>
    </location>
</feature>
<feature type="compositionally biased region" description="Low complexity" evidence="2">
    <location>
        <begin position="654"/>
        <end position="667"/>
    </location>
</feature>
<sequence>MDQDSVHMVAALKVPMLKPENGNAPPITKVVKGVKTTITPATVEEKAQIRLELTARSTLLMGIPNEHQLKFKSIKDAKSLLHAIEKRFGGNVATKKTQRNLLNTNNTNGGVNTAHGATTANTQATTVNSITIDNLSDVVICSFFASQPNNPQLDNEDLQQIHLDDLEEMDLRWHMAMLKIRARRFLKNTRRKFSMNGNETIGFDKSKESTRRTVPIETPAFLALVSCDGLGGYDWSNQAEEGPTNFALMAYSSTSSNFEGNLQQNLQDKEVIDSGCSRNMTENMSYLIDYEEFDRGYVAFGGNPKGGKITCKGKFDGKDDEGFFVGYFLNSKAFRVFNNRTRIVEENLHIRFSENTPNSAGSGPNWLFDIYTPPKLMKYKPVVVGNQSNGNADDEDPRQESKCKYQEKEDNVNSTNTINAVGANTNNKLLFDPEMPALEDISTFNFLSDHEDDEEADMNNLDTIIQKELCNTFEKMMHEKFQISSMEELTFFLGLQVKQKQDRIFINQDKYVAKIQKKYGFSEVKNARTLIETQKPLLKDEDGITYYCWFDVNAIEDAEGVNCLPNAIIFEKLTLMGTMASAIICLSTNQKFNFSKYIFDSMVKNLDNVNKVLMYPRVEKGFFEKDTSLFPTIMVQAHEDIGEGSANPTDPHHTTTIIQPSTSQSQKTKQHRKPRRKVTKVTPNEPGSQRTNSGGGPRCQEAMGDTIAQTRSKSVSKISNDPLLAGVNTPQSGEDSLKLTELMELYTQLHQRVLDLETTKNTQALEIESLKRRVKKLERIKRSRTHELKRLYKVRLSARVESSEAKGLGEEDC</sequence>
<evidence type="ECO:0000313" key="4">
    <source>
        <dbReference type="EMBL" id="GEU51948.1"/>
    </source>
</evidence>
<name>A0A6L2KR52_TANCI</name>
<organism evidence="4">
    <name type="scientific">Tanacetum cinerariifolium</name>
    <name type="common">Dalmatian daisy</name>
    <name type="synonym">Chrysanthemum cinerariifolium</name>
    <dbReference type="NCBI Taxonomy" id="118510"/>
    <lineage>
        <taxon>Eukaryota</taxon>
        <taxon>Viridiplantae</taxon>
        <taxon>Streptophyta</taxon>
        <taxon>Embryophyta</taxon>
        <taxon>Tracheophyta</taxon>
        <taxon>Spermatophyta</taxon>
        <taxon>Magnoliopsida</taxon>
        <taxon>eudicotyledons</taxon>
        <taxon>Gunneridae</taxon>
        <taxon>Pentapetalae</taxon>
        <taxon>asterids</taxon>
        <taxon>campanulids</taxon>
        <taxon>Asterales</taxon>
        <taxon>Asteraceae</taxon>
        <taxon>Asteroideae</taxon>
        <taxon>Anthemideae</taxon>
        <taxon>Anthemidinae</taxon>
        <taxon>Tanacetum</taxon>
    </lineage>
</organism>
<evidence type="ECO:0000256" key="1">
    <source>
        <dbReference type="SAM" id="Coils"/>
    </source>
</evidence>
<protein>
    <recommendedName>
        <fullName evidence="3">Retroviral polymerase SH3-like domain-containing protein</fullName>
    </recommendedName>
</protein>
<dbReference type="AlphaFoldDB" id="A0A6L2KR52"/>
<reference evidence="4" key="1">
    <citation type="journal article" date="2019" name="Sci. Rep.">
        <title>Draft genome of Tanacetum cinerariifolium, the natural source of mosquito coil.</title>
        <authorList>
            <person name="Yamashiro T."/>
            <person name="Shiraishi A."/>
            <person name="Satake H."/>
            <person name="Nakayama K."/>
        </authorList>
    </citation>
    <scope>NUCLEOTIDE SEQUENCE</scope>
</reference>
<feature type="region of interest" description="Disordered" evidence="2">
    <location>
        <begin position="641"/>
        <end position="733"/>
    </location>
</feature>
<keyword evidence="1" id="KW-0175">Coiled coil</keyword>